<gene>
    <name evidence="1" type="ORF">V8G54_006389</name>
</gene>
<evidence type="ECO:0000313" key="2">
    <source>
        <dbReference type="Proteomes" id="UP001374535"/>
    </source>
</evidence>
<protein>
    <submittedName>
        <fullName evidence="1">Uncharacterized protein</fullName>
    </submittedName>
</protein>
<proteinExistence type="predicted"/>
<sequence>MYSHCANSGITAGIYTDEFNADHNIDKQKLISVYKGNCAAQSKPALKGINDSGKDQNRFQEESYEKWPTNWGQQFLVLLRRDIKERKHESFSFACLSGPCGCSNFRTTLVQV</sequence>
<dbReference type="EMBL" id="CP144699">
    <property type="protein sequence ID" value="WVZ19067.1"/>
    <property type="molecule type" value="Genomic_DNA"/>
</dbReference>
<dbReference type="Proteomes" id="UP001374535">
    <property type="component" value="Chromosome 2"/>
</dbReference>
<organism evidence="1 2">
    <name type="scientific">Vigna mungo</name>
    <name type="common">Black gram</name>
    <name type="synonym">Phaseolus mungo</name>
    <dbReference type="NCBI Taxonomy" id="3915"/>
    <lineage>
        <taxon>Eukaryota</taxon>
        <taxon>Viridiplantae</taxon>
        <taxon>Streptophyta</taxon>
        <taxon>Embryophyta</taxon>
        <taxon>Tracheophyta</taxon>
        <taxon>Spermatophyta</taxon>
        <taxon>Magnoliopsida</taxon>
        <taxon>eudicotyledons</taxon>
        <taxon>Gunneridae</taxon>
        <taxon>Pentapetalae</taxon>
        <taxon>rosids</taxon>
        <taxon>fabids</taxon>
        <taxon>Fabales</taxon>
        <taxon>Fabaceae</taxon>
        <taxon>Papilionoideae</taxon>
        <taxon>50 kb inversion clade</taxon>
        <taxon>NPAAA clade</taxon>
        <taxon>indigoferoid/millettioid clade</taxon>
        <taxon>Phaseoleae</taxon>
        <taxon>Vigna</taxon>
    </lineage>
</organism>
<keyword evidence="2" id="KW-1185">Reference proteome</keyword>
<name>A0AAQ3S6D5_VIGMU</name>
<accession>A0AAQ3S6D5</accession>
<dbReference type="AlphaFoldDB" id="A0AAQ3S6D5"/>
<reference evidence="1 2" key="1">
    <citation type="journal article" date="2023" name="Life. Sci Alliance">
        <title>Evolutionary insights into 3D genome organization and epigenetic landscape of Vigna mungo.</title>
        <authorList>
            <person name="Junaid A."/>
            <person name="Singh B."/>
            <person name="Bhatia S."/>
        </authorList>
    </citation>
    <scope>NUCLEOTIDE SEQUENCE [LARGE SCALE GENOMIC DNA]</scope>
    <source>
        <strain evidence="1">Urdbean</strain>
    </source>
</reference>
<evidence type="ECO:0000313" key="1">
    <source>
        <dbReference type="EMBL" id="WVZ19067.1"/>
    </source>
</evidence>